<dbReference type="PANTHER" id="PTHR11731:SF193">
    <property type="entry name" value="DIPEPTIDYL PEPTIDASE 9"/>
    <property type="match status" value="1"/>
</dbReference>
<evidence type="ECO:0000256" key="1">
    <source>
        <dbReference type="SAM" id="MobiDB-lite"/>
    </source>
</evidence>
<dbReference type="SUPFAM" id="SSF53474">
    <property type="entry name" value="alpha/beta-Hydrolases"/>
    <property type="match status" value="1"/>
</dbReference>
<dbReference type="GO" id="GO:0006508">
    <property type="term" value="P:proteolysis"/>
    <property type="evidence" value="ECO:0007669"/>
    <property type="project" value="InterPro"/>
</dbReference>
<dbReference type="Pfam" id="PF00326">
    <property type="entry name" value="Peptidase_S9"/>
    <property type="match status" value="1"/>
</dbReference>
<feature type="domain" description="Peptidase S9 prolyl oligopeptidase catalytic" evidence="2">
    <location>
        <begin position="679"/>
        <end position="876"/>
    </location>
</feature>
<name>A0A1M5DZH3_9BACT</name>
<dbReference type="InterPro" id="IPR050278">
    <property type="entry name" value="Serine_Prot_S9B/DPPIV"/>
</dbReference>
<keyword evidence="5" id="KW-1185">Reference proteome</keyword>
<evidence type="ECO:0000259" key="3">
    <source>
        <dbReference type="Pfam" id="PF00930"/>
    </source>
</evidence>
<feature type="region of interest" description="Disordered" evidence="1">
    <location>
        <begin position="62"/>
        <end position="168"/>
    </location>
</feature>
<dbReference type="PANTHER" id="PTHR11731">
    <property type="entry name" value="PROTEASE FAMILY S9B,C DIPEPTIDYL-PEPTIDASE IV-RELATED"/>
    <property type="match status" value="1"/>
</dbReference>
<dbReference type="InterPro" id="IPR001375">
    <property type="entry name" value="Peptidase_S9_cat"/>
</dbReference>
<dbReference type="InterPro" id="IPR029058">
    <property type="entry name" value="AB_hydrolase_fold"/>
</dbReference>
<dbReference type="Gene3D" id="2.140.10.30">
    <property type="entry name" value="Dipeptidylpeptidase IV, N-terminal domain"/>
    <property type="match status" value="1"/>
</dbReference>
<evidence type="ECO:0000313" key="5">
    <source>
        <dbReference type="Proteomes" id="UP000184041"/>
    </source>
</evidence>
<gene>
    <name evidence="4" type="ORF">SAMN05443144_11277</name>
</gene>
<feature type="domain" description="Dipeptidylpeptidase IV N-terminal" evidence="3">
    <location>
        <begin position="248"/>
        <end position="592"/>
    </location>
</feature>
<dbReference type="Gene3D" id="3.40.50.1820">
    <property type="entry name" value="alpha/beta hydrolase"/>
    <property type="match status" value="1"/>
</dbReference>
<feature type="compositionally biased region" description="Low complexity" evidence="1">
    <location>
        <begin position="81"/>
        <end position="120"/>
    </location>
</feature>
<feature type="compositionally biased region" description="Polar residues" evidence="1">
    <location>
        <begin position="121"/>
        <end position="161"/>
    </location>
</feature>
<dbReference type="Pfam" id="PF00930">
    <property type="entry name" value="DPPIV_N"/>
    <property type="match status" value="1"/>
</dbReference>
<dbReference type="AlphaFoldDB" id="A0A1M5DZH3"/>
<sequence length="876" mass="100824">MGSRYLITFRSLNIIPNSPYPAMNCLLQNSSHSKLLSSHSKLIVPFVLLTLLLFPGLGQSEAQQQEHNQPQIRVRSQTHEQATTQPRAQSQAQSQTQRQSRNQTQIQVQSQDQAQIPDQTRSQGEAQTRAQPQVKPQTQAQHQARTQLQARTQSQVRTKSQSLKKERYSSLKEALYSSGLRSSNGPRNVNWIDGGDRYSYMQRNEETSSMEIRAYDPATKEDMLIFNAENHTFPGADSTFEYSSFQWSGDSKYLVFQSNFRPVYRRSGISDYYLYSVEEESLQLLVEDARTAELSPDGQKIGYERDGDLFVYTLETEEERRLTDSGGDYFYNGRFGWVYEEEFGLAQAWEWSPDSRYIAYWQVDEREVPIFQMTDYEGQHPDYETIPYPKVGDQNPSVRIGVVEVSSADKQWIDHPEDGYIPRLYWTSREGQLAVVHLNRLQNHLKLFFSDVRSGSSELIMEEQSDAWIDVFDFFAGINHLFFFPDDREEFFWISDRDGWSHIYRYDYDGHLKNQVTTGDWEVTYVHAVDGEDRRIYYTSTEVSPLERHLYAVDFDGSGKQQLTRVEGTHNIHMSPNTRYFLDRYSNTTTPTQVELWETDEGKLRTLEDNEAVREFTENHVYAPRELFAFTTSGGQQLDGYVIKPVDFDSTRSYPLLLNIYGGPGAQGVYNAWESTGWLQYLAQEGYVIVNVNNRGNGGYGKDFEKKVYKQLGKWEANDFVETARHMGAKSWVDSSRMAIRGHSYGGYMTTYTMFTHPGVFRVGIAGAPVTDWRLYDSIYTERYMGLLDENGEGYEQSSSVTHAGNLEGDLFVAHAAMDENVHLQNTMQLMTQLTSSGKDADLRIYPPGAHGVAYNSTSYLLLYETYTEYLNTHLK</sequence>
<proteinExistence type="predicted"/>
<evidence type="ECO:0000259" key="2">
    <source>
        <dbReference type="Pfam" id="PF00326"/>
    </source>
</evidence>
<dbReference type="STRING" id="1194090.SAMN05443144_11277"/>
<evidence type="ECO:0000313" key="4">
    <source>
        <dbReference type="EMBL" id="SHF72241.1"/>
    </source>
</evidence>
<reference evidence="4 5" key="1">
    <citation type="submission" date="2016-11" db="EMBL/GenBank/DDBJ databases">
        <authorList>
            <person name="Jaros S."/>
            <person name="Januszkiewicz K."/>
            <person name="Wedrychowicz H."/>
        </authorList>
    </citation>
    <scope>NUCLEOTIDE SEQUENCE [LARGE SCALE GENOMIC DNA]</scope>
    <source>
        <strain evidence="4 5">DSM 21986</strain>
    </source>
</reference>
<dbReference type="GO" id="GO:0008239">
    <property type="term" value="F:dipeptidyl-peptidase activity"/>
    <property type="evidence" value="ECO:0007669"/>
    <property type="project" value="TreeGrafter"/>
</dbReference>
<organism evidence="4 5">
    <name type="scientific">Fodinibius roseus</name>
    <dbReference type="NCBI Taxonomy" id="1194090"/>
    <lineage>
        <taxon>Bacteria</taxon>
        <taxon>Pseudomonadati</taxon>
        <taxon>Balneolota</taxon>
        <taxon>Balneolia</taxon>
        <taxon>Balneolales</taxon>
        <taxon>Balneolaceae</taxon>
        <taxon>Fodinibius</taxon>
    </lineage>
</organism>
<feature type="compositionally biased region" description="Polar residues" evidence="1">
    <location>
        <begin position="62"/>
        <end position="75"/>
    </location>
</feature>
<dbReference type="GO" id="GO:0008236">
    <property type="term" value="F:serine-type peptidase activity"/>
    <property type="evidence" value="ECO:0007669"/>
    <property type="project" value="InterPro"/>
</dbReference>
<accession>A0A1M5DZH3</accession>
<dbReference type="EMBL" id="FQUS01000012">
    <property type="protein sequence ID" value="SHF72241.1"/>
    <property type="molecule type" value="Genomic_DNA"/>
</dbReference>
<dbReference type="InterPro" id="IPR002469">
    <property type="entry name" value="Peptidase_S9B_N"/>
</dbReference>
<dbReference type="Proteomes" id="UP000184041">
    <property type="component" value="Unassembled WGS sequence"/>
</dbReference>
<protein>
    <submittedName>
        <fullName evidence="4">Dipeptidyl-peptidase-4</fullName>
    </submittedName>
</protein>
<dbReference type="SUPFAM" id="SSF82171">
    <property type="entry name" value="DPP6 N-terminal domain-like"/>
    <property type="match status" value="1"/>
</dbReference>